<evidence type="ECO:0000313" key="2">
    <source>
        <dbReference type="Proteomes" id="UP000266204"/>
    </source>
</evidence>
<name>A0A384ZRP4_9CAUD</name>
<evidence type="ECO:0000313" key="1">
    <source>
        <dbReference type="EMBL" id="AXC34320.1"/>
    </source>
</evidence>
<dbReference type="Proteomes" id="UP000266204">
    <property type="component" value="Segment"/>
</dbReference>
<accession>A0A384ZRP4</accession>
<dbReference type="EMBL" id="MH363708">
    <property type="protein sequence ID" value="AXC34320.1"/>
    <property type="molecule type" value="Genomic_DNA"/>
</dbReference>
<reference evidence="1 2" key="1">
    <citation type="journal article" date="2018" name="Arch. Virol.">
        <title>Complete genome sequence of C130_2, a novel myovirus infecting pathogenic Escherichia coli and Shigella strains.</title>
        <authorList>
            <person name="Svab D."/>
            <person name="Falgenhauer L."/>
            <person name="Rohde M."/>
            <person name="Chakraborty T."/>
            <person name="Toth I."/>
        </authorList>
    </citation>
    <scope>NUCLEOTIDE SEQUENCE [LARGE SCALE GENOMIC DNA]</scope>
</reference>
<gene>
    <name evidence="1" type="ORF">1302_0010</name>
</gene>
<protein>
    <submittedName>
        <fullName evidence="1">Uncharacterized protein</fullName>
    </submittedName>
</protein>
<keyword evidence="2" id="KW-1185">Reference proteome</keyword>
<organism evidence="1 2">
    <name type="scientific">Escherichia phage C130_2</name>
    <dbReference type="NCBI Taxonomy" id="2234093"/>
    <lineage>
        <taxon>Viruses</taxon>
        <taxon>Duplodnaviria</taxon>
        <taxon>Heunggongvirae</taxon>
        <taxon>Uroviricota</taxon>
        <taxon>Caudoviricetes</taxon>
        <taxon>Hungariovirus</taxon>
        <taxon>Hungariovirus C1302</taxon>
    </lineage>
</organism>
<proteinExistence type="predicted"/>
<sequence length="69" mass="8093">MRVKVNFVDKKYYHQYKLRGGMVLTVDLETPERGKIRHNDMLIPVVFSKGRWASKKMSGALFATYDEIE</sequence>